<evidence type="ECO:0008006" key="8">
    <source>
        <dbReference type="Google" id="ProtNLM"/>
    </source>
</evidence>
<dbReference type="GO" id="GO:0045503">
    <property type="term" value="F:dynein light chain binding"/>
    <property type="evidence" value="ECO:0007669"/>
    <property type="project" value="TreeGrafter"/>
</dbReference>
<dbReference type="PANTHER" id="PTHR12442">
    <property type="entry name" value="DYNEIN INTERMEDIATE CHAIN"/>
    <property type="match status" value="1"/>
</dbReference>
<organism evidence="6 7">
    <name type="scientific">Intoshia linei</name>
    <dbReference type="NCBI Taxonomy" id="1819745"/>
    <lineage>
        <taxon>Eukaryota</taxon>
        <taxon>Metazoa</taxon>
        <taxon>Spiralia</taxon>
        <taxon>Lophotrochozoa</taxon>
        <taxon>Mesozoa</taxon>
        <taxon>Orthonectida</taxon>
        <taxon>Rhopaluridae</taxon>
        <taxon>Intoshia</taxon>
    </lineage>
</organism>
<dbReference type="OrthoDB" id="6619788at2759"/>
<dbReference type="AlphaFoldDB" id="A0A177AYX4"/>
<keyword evidence="2" id="KW-0963">Cytoplasm</keyword>
<comment type="caution">
    <text evidence="6">The sequence shown here is derived from an EMBL/GenBank/DDBJ whole genome shotgun (WGS) entry which is preliminary data.</text>
</comment>
<dbReference type="InterPro" id="IPR050687">
    <property type="entry name" value="Dynein_IC"/>
</dbReference>
<name>A0A177AYX4_9BILA</name>
<dbReference type="InterPro" id="IPR036322">
    <property type="entry name" value="WD40_repeat_dom_sf"/>
</dbReference>
<evidence type="ECO:0000256" key="4">
    <source>
        <dbReference type="ARBA" id="ARBA00022737"/>
    </source>
</evidence>
<dbReference type="Proteomes" id="UP000078046">
    <property type="component" value="Unassembled WGS sequence"/>
</dbReference>
<reference evidence="6 7" key="1">
    <citation type="submission" date="2016-04" db="EMBL/GenBank/DDBJ databases">
        <title>The genome of Intoshia linei affirms orthonectids as highly simplified spiralians.</title>
        <authorList>
            <person name="Mikhailov K.V."/>
            <person name="Slusarev G.S."/>
            <person name="Nikitin M.A."/>
            <person name="Logacheva M.D."/>
            <person name="Penin A."/>
            <person name="Aleoshin V."/>
            <person name="Panchin Y.V."/>
        </authorList>
    </citation>
    <scope>NUCLEOTIDE SEQUENCE [LARGE SCALE GENOMIC DNA]</scope>
    <source>
        <strain evidence="6">Intl2013</strain>
        <tissue evidence="6">Whole animal</tissue>
    </source>
</reference>
<keyword evidence="7" id="KW-1185">Reference proteome</keyword>
<dbReference type="EMBL" id="LWCA01000891">
    <property type="protein sequence ID" value="OAF66573.1"/>
    <property type="molecule type" value="Genomic_DNA"/>
</dbReference>
<dbReference type="PROSITE" id="PS50082">
    <property type="entry name" value="WD_REPEATS_2"/>
    <property type="match status" value="1"/>
</dbReference>
<protein>
    <recommendedName>
        <fullName evidence="8">WD repeat-containing protein 63</fullName>
    </recommendedName>
</protein>
<dbReference type="SUPFAM" id="SSF50978">
    <property type="entry name" value="WD40 repeat-like"/>
    <property type="match status" value="1"/>
</dbReference>
<dbReference type="GO" id="GO:0036156">
    <property type="term" value="C:inner dynein arm"/>
    <property type="evidence" value="ECO:0007669"/>
    <property type="project" value="TreeGrafter"/>
</dbReference>
<dbReference type="GO" id="GO:0060294">
    <property type="term" value="P:cilium movement involved in cell motility"/>
    <property type="evidence" value="ECO:0007669"/>
    <property type="project" value="TreeGrafter"/>
</dbReference>
<feature type="repeat" description="WD" evidence="5">
    <location>
        <begin position="62"/>
        <end position="84"/>
    </location>
</feature>
<comment type="subcellular location">
    <subcellularLocation>
        <location evidence="1">Cytoplasm</location>
    </subcellularLocation>
</comment>
<keyword evidence="4" id="KW-0677">Repeat</keyword>
<accession>A0A177AYX4</accession>
<proteinExistence type="predicted"/>
<dbReference type="InterPro" id="IPR001680">
    <property type="entry name" value="WD40_rpt"/>
</dbReference>
<evidence type="ECO:0000256" key="1">
    <source>
        <dbReference type="ARBA" id="ARBA00004496"/>
    </source>
</evidence>
<dbReference type="GO" id="GO:0045504">
    <property type="term" value="F:dynein heavy chain binding"/>
    <property type="evidence" value="ECO:0007669"/>
    <property type="project" value="TreeGrafter"/>
</dbReference>
<evidence type="ECO:0000256" key="2">
    <source>
        <dbReference type="ARBA" id="ARBA00022490"/>
    </source>
</evidence>
<evidence type="ECO:0000256" key="3">
    <source>
        <dbReference type="ARBA" id="ARBA00022574"/>
    </source>
</evidence>
<evidence type="ECO:0000313" key="6">
    <source>
        <dbReference type="EMBL" id="OAF66573.1"/>
    </source>
</evidence>
<dbReference type="Gene3D" id="2.130.10.10">
    <property type="entry name" value="YVTN repeat-like/Quinoprotein amine dehydrogenase"/>
    <property type="match status" value="1"/>
</dbReference>
<dbReference type="PANTHER" id="PTHR12442:SF5">
    <property type="entry name" value="DYNEIN AXONEMAL INTERMEDIATE CHAIN 3"/>
    <property type="match status" value="1"/>
</dbReference>
<evidence type="ECO:0000256" key="5">
    <source>
        <dbReference type="PROSITE-ProRule" id="PRU00221"/>
    </source>
</evidence>
<dbReference type="SMART" id="SM00320">
    <property type="entry name" value="WD40"/>
    <property type="match status" value="2"/>
</dbReference>
<evidence type="ECO:0000313" key="7">
    <source>
        <dbReference type="Proteomes" id="UP000078046"/>
    </source>
</evidence>
<keyword evidence="3 5" id="KW-0853">WD repeat</keyword>
<gene>
    <name evidence="6" type="ORF">A3Q56_05694</name>
</gene>
<sequence>MKELIFEEDETQKIITIKEYVSSNVEASHYLAVTDLQWVPAYFEILRTGLPQSTNSSKCQQLITSSLDGNIFVWNLRSPKKYTSETEENADIYANIKDLNLVWVPILKVDYNESSNIMYIKITCRKCDTNEYLAPTRFSIGPHNSSCEKTFSNLENENEMATLQSKTILLDVNTLIQGGSEDGYIFSIDWIPEKDQETGKPITAKPDFSSSIHDGYVNFCTRSSFFNDIILCVGGWTWSLWKAGTNSGPILKCCAYQYYLKSGCWSQTRPSLFYIARSDGNLEIWDILDRTHEPFSVQNVCSADICYITTKNTSENEEFIALGDSTGTLHIRQIPSSFFKQKQNEFEKTRTYFENEVERRNFVQHRWDLREKEKIEHEIELKRNAGIGANVHLNEDDILANMKVEYNKYLDLELEILRELGLKDDDSILEKDNEEIGKIVQVST</sequence>
<dbReference type="InterPro" id="IPR015943">
    <property type="entry name" value="WD40/YVTN_repeat-like_dom_sf"/>
</dbReference>
<dbReference type="GO" id="GO:0036159">
    <property type="term" value="P:inner dynein arm assembly"/>
    <property type="evidence" value="ECO:0007669"/>
    <property type="project" value="TreeGrafter"/>
</dbReference>